<name>A0A9Q0JV88_9MAGN</name>
<evidence type="ECO:0000313" key="2">
    <source>
        <dbReference type="EMBL" id="KAJ4953056.1"/>
    </source>
</evidence>
<dbReference type="InterPro" id="IPR012876">
    <property type="entry name" value="DUF1677_pln"/>
</dbReference>
<gene>
    <name evidence="2" type="ORF">NE237_029888</name>
</gene>
<dbReference type="Proteomes" id="UP001141806">
    <property type="component" value="Unassembled WGS sequence"/>
</dbReference>
<dbReference type="OrthoDB" id="1911663at2759"/>
<accession>A0A9Q0JV88</accession>
<keyword evidence="3" id="KW-1185">Reference proteome</keyword>
<reference evidence="2" key="1">
    <citation type="journal article" date="2023" name="Plant J.">
        <title>The genome of the king protea, Protea cynaroides.</title>
        <authorList>
            <person name="Chang J."/>
            <person name="Duong T.A."/>
            <person name="Schoeman C."/>
            <person name="Ma X."/>
            <person name="Roodt D."/>
            <person name="Barker N."/>
            <person name="Li Z."/>
            <person name="Van de Peer Y."/>
            <person name="Mizrachi E."/>
        </authorList>
    </citation>
    <scope>NUCLEOTIDE SEQUENCE</scope>
    <source>
        <tissue evidence="2">Young leaves</tissue>
    </source>
</reference>
<sequence>MGRRQEGDGRKEAGRTRWEGDKKETGRRRREGDRKETGGRRREEGDGKETGRRREEGGGKKENGRRGEEGEEKKEKGRIGLPSLCNLVEPHQWKRFVFFNIDSRNLEPRLSSCFQGKWLLLYLEDSFKQQGCRPRWVVNQSVFEFRRAFEICYLGVKVQKSQSTTIKISSAQVEVEFAKCKCYGLIEECTPCLRDRYHGRRICDHCADVVKDESFRLDGLISAEEALH</sequence>
<dbReference type="EMBL" id="JAMYWD010000012">
    <property type="protein sequence ID" value="KAJ4953056.1"/>
    <property type="molecule type" value="Genomic_DNA"/>
</dbReference>
<dbReference type="Pfam" id="PF07911">
    <property type="entry name" value="DUF1677"/>
    <property type="match status" value="1"/>
</dbReference>
<comment type="caution">
    <text evidence="2">The sequence shown here is derived from an EMBL/GenBank/DDBJ whole genome shotgun (WGS) entry which is preliminary data.</text>
</comment>
<evidence type="ECO:0000256" key="1">
    <source>
        <dbReference type="SAM" id="MobiDB-lite"/>
    </source>
</evidence>
<proteinExistence type="predicted"/>
<protein>
    <submittedName>
        <fullName evidence="2">Uncharacterized protein</fullName>
    </submittedName>
</protein>
<evidence type="ECO:0000313" key="3">
    <source>
        <dbReference type="Proteomes" id="UP001141806"/>
    </source>
</evidence>
<feature type="region of interest" description="Disordered" evidence="1">
    <location>
        <begin position="1"/>
        <end position="75"/>
    </location>
</feature>
<dbReference type="AlphaFoldDB" id="A0A9Q0JV88"/>
<organism evidence="2 3">
    <name type="scientific">Protea cynaroides</name>
    <dbReference type="NCBI Taxonomy" id="273540"/>
    <lineage>
        <taxon>Eukaryota</taxon>
        <taxon>Viridiplantae</taxon>
        <taxon>Streptophyta</taxon>
        <taxon>Embryophyta</taxon>
        <taxon>Tracheophyta</taxon>
        <taxon>Spermatophyta</taxon>
        <taxon>Magnoliopsida</taxon>
        <taxon>Proteales</taxon>
        <taxon>Proteaceae</taxon>
        <taxon>Protea</taxon>
    </lineage>
</organism>